<dbReference type="STRING" id="4432.A0A1U7ZUC2"/>
<name>A0A1U7ZUC2_NELNU</name>
<organism evidence="7 8">
    <name type="scientific">Nelumbo nucifera</name>
    <name type="common">Sacred lotus</name>
    <dbReference type="NCBI Taxonomy" id="4432"/>
    <lineage>
        <taxon>Eukaryota</taxon>
        <taxon>Viridiplantae</taxon>
        <taxon>Streptophyta</taxon>
        <taxon>Embryophyta</taxon>
        <taxon>Tracheophyta</taxon>
        <taxon>Spermatophyta</taxon>
        <taxon>Magnoliopsida</taxon>
        <taxon>Proteales</taxon>
        <taxon>Nelumbonaceae</taxon>
        <taxon>Nelumbo</taxon>
    </lineage>
</organism>
<keyword evidence="2" id="KW-0813">Transport</keyword>
<dbReference type="Proteomes" id="UP000189703">
    <property type="component" value="Unplaced"/>
</dbReference>
<proteinExistence type="inferred from homology"/>
<dbReference type="CDD" id="cd02947">
    <property type="entry name" value="TRX_family"/>
    <property type="match status" value="1"/>
</dbReference>
<dbReference type="InterPro" id="IPR013766">
    <property type="entry name" value="Thioredoxin_domain"/>
</dbReference>
<dbReference type="InParanoid" id="A0A1U7ZUC2"/>
<dbReference type="GeneID" id="104597903"/>
<dbReference type="OMA" id="ICVSRAM"/>
<evidence type="ECO:0000256" key="5">
    <source>
        <dbReference type="ARBA" id="ARBA00023284"/>
    </source>
</evidence>
<dbReference type="OrthoDB" id="2121326at2759"/>
<dbReference type="SUPFAM" id="SSF52833">
    <property type="entry name" value="Thioredoxin-like"/>
    <property type="match status" value="1"/>
</dbReference>
<keyword evidence="5" id="KW-0676">Redox-active center</keyword>
<gene>
    <name evidence="8" type="primary">LOC104597903</name>
</gene>
<keyword evidence="3" id="KW-0249">Electron transport</keyword>
<dbReference type="Gene3D" id="3.40.30.10">
    <property type="entry name" value="Glutaredoxin"/>
    <property type="match status" value="1"/>
</dbReference>
<dbReference type="PANTHER" id="PTHR43601">
    <property type="entry name" value="THIOREDOXIN, MITOCHONDRIAL"/>
    <property type="match status" value="1"/>
</dbReference>
<evidence type="ECO:0000256" key="2">
    <source>
        <dbReference type="ARBA" id="ARBA00022448"/>
    </source>
</evidence>
<dbReference type="AlphaFoldDB" id="A0A1U7ZUC2"/>
<keyword evidence="4" id="KW-1015">Disulfide bond</keyword>
<dbReference type="PROSITE" id="PS51352">
    <property type="entry name" value="THIOREDOXIN_2"/>
    <property type="match status" value="1"/>
</dbReference>
<evidence type="ECO:0000256" key="4">
    <source>
        <dbReference type="ARBA" id="ARBA00023157"/>
    </source>
</evidence>
<evidence type="ECO:0000313" key="7">
    <source>
        <dbReference type="Proteomes" id="UP000189703"/>
    </source>
</evidence>
<evidence type="ECO:0000259" key="6">
    <source>
        <dbReference type="PROSITE" id="PS51352"/>
    </source>
</evidence>
<accession>A0A1U7ZUC2</accession>
<dbReference type="KEGG" id="nnu:104597903"/>
<sequence length="276" mass="30222">MAFPLRSDFHVVGSNGIALRSSNVLGLSPSLGSFQIADSQSVDLPVLKSDFRGQQVIVSDQMGLGDRSVKASPKFSVHAQASICISRALRWWEKTPKPNMIDINSAQELVDVLLNAGDRLVVLDFYSPGCGGCKALHPKICQLAESNPNALFVKVNYEKLKSMCYSLNIHVLPFFRFYRGAEGRLCSFSCTNATIKKFKDALAKHGTERCSLGPAKGLDESELQKLVANGEISINSASKSMGKQEMEDLVRARMKNISNSSSFEFDKENPILVANV</sequence>
<dbReference type="FunFam" id="3.40.30.10:FF:000199">
    <property type="entry name" value="Thioredoxin-like 1-2, chloroplastic"/>
    <property type="match status" value="1"/>
</dbReference>
<reference evidence="8" key="1">
    <citation type="submission" date="2025-08" db="UniProtKB">
        <authorList>
            <consortium name="RefSeq"/>
        </authorList>
    </citation>
    <scope>IDENTIFICATION</scope>
</reference>
<dbReference type="GO" id="GO:0009507">
    <property type="term" value="C:chloroplast"/>
    <property type="evidence" value="ECO:0000318"/>
    <property type="project" value="GO_Central"/>
</dbReference>
<keyword evidence="7" id="KW-1185">Reference proteome</keyword>
<dbReference type="PANTHER" id="PTHR43601:SF17">
    <property type="entry name" value="THIOREDOXIN-LIKE 1-2, CHLOROPLASTIC"/>
    <property type="match status" value="1"/>
</dbReference>
<protein>
    <submittedName>
        <fullName evidence="8">Thioredoxin-like 1-1, chloroplastic</fullName>
    </submittedName>
</protein>
<dbReference type="GO" id="GO:0045454">
    <property type="term" value="P:cell redox homeostasis"/>
    <property type="evidence" value="ECO:0000318"/>
    <property type="project" value="GO_Central"/>
</dbReference>
<dbReference type="RefSeq" id="XP_010257986.1">
    <property type="nucleotide sequence ID" value="XM_010259684.2"/>
</dbReference>
<evidence type="ECO:0000256" key="3">
    <source>
        <dbReference type="ARBA" id="ARBA00022982"/>
    </source>
</evidence>
<feature type="domain" description="Thioredoxin" evidence="6">
    <location>
        <begin position="89"/>
        <end position="232"/>
    </location>
</feature>
<dbReference type="InterPro" id="IPR036249">
    <property type="entry name" value="Thioredoxin-like_sf"/>
</dbReference>
<dbReference type="Pfam" id="PF00085">
    <property type="entry name" value="Thioredoxin"/>
    <property type="match status" value="1"/>
</dbReference>
<evidence type="ECO:0000256" key="1">
    <source>
        <dbReference type="ARBA" id="ARBA00008987"/>
    </source>
</evidence>
<comment type="similarity">
    <text evidence="1">Belongs to the thioredoxin family.</text>
</comment>
<evidence type="ECO:0000313" key="8">
    <source>
        <dbReference type="RefSeq" id="XP_010257986.1"/>
    </source>
</evidence>
<dbReference type="eggNOG" id="KOG0907">
    <property type="taxonomic scope" value="Eukaryota"/>
</dbReference>